<dbReference type="EMBL" id="JAESVA010000006">
    <property type="protein sequence ID" value="MCB8882101.1"/>
    <property type="molecule type" value="Genomic_DNA"/>
</dbReference>
<dbReference type="InterPro" id="IPR036844">
    <property type="entry name" value="Hint_dom_sf"/>
</dbReference>
<accession>A0A963Z444</accession>
<dbReference type="RefSeq" id="WP_227308768.1">
    <property type="nucleotide sequence ID" value="NZ_JAESVA010000006.1"/>
</dbReference>
<feature type="domain" description="Hedgehog/Intein (Hint)" evidence="1">
    <location>
        <begin position="748"/>
        <end position="881"/>
    </location>
</feature>
<evidence type="ECO:0000259" key="1">
    <source>
        <dbReference type="Pfam" id="PF13403"/>
    </source>
</evidence>
<comment type="caution">
    <text evidence="2">The sequence shown here is derived from an EMBL/GenBank/DDBJ whole genome shotgun (WGS) entry which is preliminary data.</text>
</comment>
<reference evidence="2 3" key="1">
    <citation type="journal article" date="2021" name="Microorganisms">
        <title>Acidisoma silvae sp. nov. and Acidisomacellulosilytica sp. nov., Two Acidophilic Bacteria Isolated from Decaying Wood, Hydrolyzing Cellulose and Producing Poly-3-hydroxybutyrate.</title>
        <authorList>
            <person name="Mieszkin S."/>
            <person name="Pouder E."/>
            <person name="Uroz S."/>
            <person name="Simon-Colin C."/>
            <person name="Alain K."/>
        </authorList>
    </citation>
    <scope>NUCLEOTIDE SEQUENCE [LARGE SCALE GENOMIC DNA]</scope>
    <source>
        <strain evidence="2 3">HW T5.17</strain>
    </source>
</reference>
<dbReference type="Pfam" id="PF13403">
    <property type="entry name" value="Hint_2"/>
    <property type="match status" value="1"/>
</dbReference>
<name>A0A963Z444_9PROT</name>
<dbReference type="InterPro" id="IPR028992">
    <property type="entry name" value="Hedgehog/Intein_dom"/>
</dbReference>
<evidence type="ECO:0000313" key="2">
    <source>
        <dbReference type="EMBL" id="MCB8882101.1"/>
    </source>
</evidence>
<keyword evidence="3" id="KW-1185">Reference proteome</keyword>
<evidence type="ECO:0000313" key="3">
    <source>
        <dbReference type="Proteomes" id="UP000721844"/>
    </source>
</evidence>
<gene>
    <name evidence="2" type="ORF">ACELLULO517_17785</name>
</gene>
<dbReference type="AlphaFoldDB" id="A0A963Z444"/>
<proteinExistence type="predicted"/>
<protein>
    <submittedName>
        <fullName evidence="2">Hint domain-containing protein</fullName>
    </submittedName>
</protein>
<dbReference type="SUPFAM" id="SSF51294">
    <property type="entry name" value="Hedgehog/intein (Hint) domain"/>
    <property type="match status" value="1"/>
</dbReference>
<sequence length="946" mass="94189">MDGTNWFQGNVPTSVDEANFEASVGGGTVDMAGAKSVAEFAAAGDYTFDGSITAGNELSLADGVALEGGTVNPDNSISYQGDISFSNDTVNTNEFLEQSSPSNLTLTNVTMTVTMDAGVFGDVESSQISAGSIDLTGTLSGSGITTSGNGAGSISVFLSDAAISDSSVNATNGIEIGGTTSIDGTSLSATTQVSFNNAITMTGGSIKGTAVSFFTGTVASLTGTSVDTTSPPLSGNDTVTNSGILTLGSGTSVTTANFVSTYSLDVQAGASITSAAGVITLAGIKTIEGSVSGQTIALTDNGTTYPNNVSTATITGTVTGTADISSGKTAVTADSIVNINAGGRLISDGNMSFAEEAGIASTVTVKGGEVQATGTLAINGASLIVMDGADVSAATLTLMSTPTPEIVPVIVTVAGSDSIIRVTDNATLQDTQLTLATGGSMTVGGDLTISATMAPPDPMTAIATTIGGLLSVGGNISLGANAVVTVGPGGTLADGNGTISINAADGTPPSLSISGSGAVAVASTVTLGNGSLTVSDDGILAIAVLDGGTLAVGGTADGVGGNGSLTIASGGVVDVADVTIWKTGHVKLSDGELEADSVTIAGGDISGNGTVTDTITDDGSITASGGKLELTGAISGTGSMAIDDSSLLRLDSADDGVGVTFLSDGSAETLSLAELAGLTVSISGFASADLVTVDLLIGATASFSTTGDAATLTFTDGFENLGALVFAGSYTSSELLFDSSDGTVSARCYAAGTRIAVPGGERAVEDLTVGDTLLTLSGRPRRIKWIGRRAVDCRRHRNPISVHPIKVWAGAFGPALPRRDLFLSPDHAVFAEGVLIPVKHLVNGSTVSQVLVERVTYFHLELDSHDILLAEGLPAESYLDTGDRHAFAGGAATEIHPAWGSESRDVTLVMDALGYAPLQVAGPEVDRVKQMLSNRATQAARIRRHG</sequence>
<organism evidence="2 3">
    <name type="scientific">Acidisoma cellulosilyticum</name>
    <dbReference type="NCBI Taxonomy" id="2802395"/>
    <lineage>
        <taxon>Bacteria</taxon>
        <taxon>Pseudomonadati</taxon>
        <taxon>Pseudomonadota</taxon>
        <taxon>Alphaproteobacteria</taxon>
        <taxon>Acetobacterales</taxon>
        <taxon>Acidocellaceae</taxon>
        <taxon>Acidisoma</taxon>
    </lineage>
</organism>
<dbReference type="Proteomes" id="UP000721844">
    <property type="component" value="Unassembled WGS sequence"/>
</dbReference>